<protein>
    <submittedName>
        <fullName evidence="2">Uncharacterized protein</fullName>
    </submittedName>
</protein>
<name>A0A9N9XZX5_9HYPO</name>
<reference evidence="2 3" key="2">
    <citation type="submission" date="2021-10" db="EMBL/GenBank/DDBJ databases">
        <authorList>
            <person name="Piombo E."/>
        </authorList>
    </citation>
    <scope>NUCLEOTIDE SEQUENCE [LARGE SCALE GENOMIC DNA]</scope>
</reference>
<comment type="caution">
    <text evidence="2">The sequence shown here is derived from an EMBL/GenBank/DDBJ whole genome shotgun (WGS) entry which is preliminary data.</text>
</comment>
<evidence type="ECO:0000256" key="1">
    <source>
        <dbReference type="SAM" id="MobiDB-lite"/>
    </source>
</evidence>
<accession>A0A9N9XZX5</accession>
<dbReference type="EMBL" id="CABFNO020001436">
    <property type="protein sequence ID" value="CAG9987724.1"/>
    <property type="molecule type" value="Genomic_DNA"/>
</dbReference>
<evidence type="ECO:0000313" key="3">
    <source>
        <dbReference type="Proteomes" id="UP000754883"/>
    </source>
</evidence>
<gene>
    <name evidence="2" type="ORF">CBYS24578_00014976</name>
</gene>
<feature type="compositionally biased region" description="Basic and acidic residues" evidence="1">
    <location>
        <begin position="9"/>
        <end position="41"/>
    </location>
</feature>
<evidence type="ECO:0000313" key="2">
    <source>
        <dbReference type="EMBL" id="CAG9987724.1"/>
    </source>
</evidence>
<reference evidence="3" key="1">
    <citation type="submission" date="2019-06" db="EMBL/GenBank/DDBJ databases">
        <authorList>
            <person name="Broberg M."/>
        </authorList>
    </citation>
    <scope>NUCLEOTIDE SEQUENCE [LARGE SCALE GENOMIC DNA]</scope>
</reference>
<sequence>MSIPRTISRKLEESPARSGEDMLDRENIDIRGGQERGDRACRKALIRTGRESARSKGHGASLEFPPPLKLAHNSPRRYYVVQW</sequence>
<dbReference type="AlphaFoldDB" id="A0A9N9XZX5"/>
<feature type="region of interest" description="Disordered" evidence="1">
    <location>
        <begin position="1"/>
        <end position="68"/>
    </location>
</feature>
<keyword evidence="3" id="KW-1185">Reference proteome</keyword>
<organism evidence="2 3">
    <name type="scientific">Clonostachys byssicola</name>
    <dbReference type="NCBI Taxonomy" id="160290"/>
    <lineage>
        <taxon>Eukaryota</taxon>
        <taxon>Fungi</taxon>
        <taxon>Dikarya</taxon>
        <taxon>Ascomycota</taxon>
        <taxon>Pezizomycotina</taxon>
        <taxon>Sordariomycetes</taxon>
        <taxon>Hypocreomycetidae</taxon>
        <taxon>Hypocreales</taxon>
        <taxon>Bionectriaceae</taxon>
        <taxon>Clonostachys</taxon>
    </lineage>
</organism>
<proteinExistence type="predicted"/>
<dbReference type="Proteomes" id="UP000754883">
    <property type="component" value="Unassembled WGS sequence"/>
</dbReference>